<keyword evidence="2" id="KW-0812">Transmembrane</keyword>
<dbReference type="STRING" id="857340.A0A086TIA1"/>
<dbReference type="Proteomes" id="UP000029964">
    <property type="component" value="Unassembled WGS sequence"/>
</dbReference>
<gene>
    <name evidence="3" type="ORF">ACRE_001480</name>
</gene>
<feature type="transmembrane region" description="Helical" evidence="2">
    <location>
        <begin position="98"/>
        <end position="119"/>
    </location>
</feature>
<protein>
    <submittedName>
        <fullName evidence="3">Uncharacterized protein</fullName>
    </submittedName>
</protein>
<sequence>MASLSRGLFHPNMRTQLLRRPRAVTNHSELSSLSLPRLRLFTTSPFRLRVAQPKTASTPPSTKATKPPSSPPQTSYALIKSLATKPTPTVLYEGPSNFWFYFGCWSSGLSILTWTAVTGPLVLFTEPAAPEGAQSLPEWVTWINGSSYVLLAAMGFYLISKTPNIVKTIRVLPAPAKLRPAPLATPTAAPATAPPTTTLQMEVTVHRMLPFLKPKVLVQPLDRVSIKSRLSLPEEYVPELRRLQLERMERQREAEQRKYDMEHLLTMPIRRLARGMMGLFNGVRSAWTDMGFGVIRVDGKEYKVNVTKGFAHDGFRTLEKIVSVKAK</sequence>
<accession>A0A086TIA1</accession>
<evidence type="ECO:0000256" key="2">
    <source>
        <dbReference type="SAM" id="Phobius"/>
    </source>
</evidence>
<dbReference type="OrthoDB" id="4140442at2759"/>
<keyword evidence="4" id="KW-1185">Reference proteome</keyword>
<evidence type="ECO:0000313" key="3">
    <source>
        <dbReference type="EMBL" id="KFH49083.1"/>
    </source>
</evidence>
<keyword evidence="2" id="KW-0472">Membrane</keyword>
<feature type="transmembrane region" description="Helical" evidence="2">
    <location>
        <begin position="139"/>
        <end position="160"/>
    </location>
</feature>
<dbReference type="EMBL" id="JPKY01000001">
    <property type="protein sequence ID" value="KFH49083.1"/>
    <property type="molecule type" value="Genomic_DNA"/>
</dbReference>
<keyword evidence="2" id="KW-1133">Transmembrane helix</keyword>
<dbReference type="AlphaFoldDB" id="A0A086TIA1"/>
<feature type="region of interest" description="Disordered" evidence="1">
    <location>
        <begin position="51"/>
        <end position="75"/>
    </location>
</feature>
<dbReference type="HOGENOM" id="CLU_052402_2_0_1"/>
<proteinExistence type="predicted"/>
<evidence type="ECO:0000256" key="1">
    <source>
        <dbReference type="SAM" id="MobiDB-lite"/>
    </source>
</evidence>
<reference evidence="4" key="1">
    <citation type="journal article" date="2014" name="Genome Announc.">
        <title>Genome sequence and annotation of Acremonium chrysogenum, producer of the beta-lactam antibiotic cephalosporin C.</title>
        <authorList>
            <person name="Terfehr D."/>
            <person name="Dahlmann T.A."/>
            <person name="Specht T."/>
            <person name="Zadra I."/>
            <person name="Kuernsteiner H."/>
            <person name="Kueck U."/>
        </authorList>
    </citation>
    <scope>NUCLEOTIDE SEQUENCE [LARGE SCALE GENOMIC DNA]</scope>
    <source>
        <strain evidence="4">ATCC 11550 / CBS 779.69 / DSM 880 / IAM 14645 / JCM 23072 / IMI 49137</strain>
    </source>
</reference>
<name>A0A086TIA1_HAPC1</name>
<organism evidence="3 4">
    <name type="scientific">Hapsidospora chrysogenum (strain ATCC 11550 / CBS 779.69 / DSM 880 / IAM 14645 / JCM 23072 / IMI 49137)</name>
    <name type="common">Acremonium chrysogenum</name>
    <dbReference type="NCBI Taxonomy" id="857340"/>
    <lineage>
        <taxon>Eukaryota</taxon>
        <taxon>Fungi</taxon>
        <taxon>Dikarya</taxon>
        <taxon>Ascomycota</taxon>
        <taxon>Pezizomycotina</taxon>
        <taxon>Sordariomycetes</taxon>
        <taxon>Hypocreomycetidae</taxon>
        <taxon>Hypocreales</taxon>
        <taxon>Bionectriaceae</taxon>
        <taxon>Hapsidospora</taxon>
    </lineage>
</organism>
<evidence type="ECO:0000313" key="4">
    <source>
        <dbReference type="Proteomes" id="UP000029964"/>
    </source>
</evidence>
<comment type="caution">
    <text evidence="3">The sequence shown here is derived from an EMBL/GenBank/DDBJ whole genome shotgun (WGS) entry which is preliminary data.</text>
</comment>